<reference evidence="5 6" key="2">
    <citation type="journal article" date="2015" name="Eukaryot. Cell">
        <title>Asexual propagation of a virulent clone complex in a human and feline outbreak of sporotrichosis.</title>
        <authorList>
            <person name="Teixeira Mde M."/>
            <person name="Rodrigues A.M."/>
            <person name="Tsui C.K."/>
            <person name="de Almeida L.G."/>
            <person name="Van Diepeningen A.D."/>
            <person name="van den Ende B.G."/>
            <person name="Fernandes G.F."/>
            <person name="Kano R."/>
            <person name="Hamelin R.C."/>
            <person name="Lopes-Bezerra L.M."/>
            <person name="Vasconcelos A.T."/>
            <person name="de Hoog S."/>
            <person name="de Camargo Z.P."/>
            <person name="Felipe M.S."/>
        </authorList>
    </citation>
    <scope>NUCLEOTIDE SEQUENCE [LARGE SCALE GENOMIC DNA]</scope>
    <source>
        <strain evidence="5 6">1099-18</strain>
    </source>
</reference>
<dbReference type="CDD" id="cd13277">
    <property type="entry name" value="PH_Bem3"/>
    <property type="match status" value="1"/>
</dbReference>
<dbReference type="Pfam" id="PF00620">
    <property type="entry name" value="RhoGAP"/>
    <property type="match status" value="1"/>
</dbReference>
<dbReference type="Pfam" id="PF00169">
    <property type="entry name" value="PH"/>
    <property type="match status" value="1"/>
</dbReference>
<dbReference type="InterPro" id="IPR036871">
    <property type="entry name" value="PX_dom_sf"/>
</dbReference>
<evidence type="ECO:0000256" key="2">
    <source>
        <dbReference type="SAM" id="MobiDB-lite"/>
    </source>
</evidence>
<feature type="region of interest" description="Disordered" evidence="2">
    <location>
        <begin position="1539"/>
        <end position="1660"/>
    </location>
</feature>
<evidence type="ECO:0000313" key="6">
    <source>
        <dbReference type="Proteomes" id="UP000033710"/>
    </source>
</evidence>
<feature type="compositionally biased region" description="Pro residues" evidence="2">
    <location>
        <begin position="1620"/>
        <end position="1635"/>
    </location>
</feature>
<feature type="compositionally biased region" description="Low complexity" evidence="2">
    <location>
        <begin position="71"/>
        <end position="138"/>
    </location>
</feature>
<dbReference type="KEGG" id="ssck:SPSK_04792"/>
<dbReference type="FunFam" id="2.30.29.30:FF:000452">
    <property type="entry name" value="Rho GTPase activator (Bem3)"/>
    <property type="match status" value="1"/>
</dbReference>
<dbReference type="GO" id="GO:0035091">
    <property type="term" value="F:phosphatidylinositol binding"/>
    <property type="evidence" value="ECO:0007669"/>
    <property type="project" value="InterPro"/>
</dbReference>
<feature type="compositionally biased region" description="Low complexity" evidence="2">
    <location>
        <begin position="24"/>
        <end position="50"/>
    </location>
</feature>
<dbReference type="RefSeq" id="XP_016583309.1">
    <property type="nucleotide sequence ID" value="XM_016731557.1"/>
</dbReference>
<protein>
    <submittedName>
        <fullName evidence="5">RalA-binding protein 1</fullName>
    </submittedName>
</protein>
<feature type="compositionally biased region" description="Polar residues" evidence="2">
    <location>
        <begin position="1249"/>
        <end position="1262"/>
    </location>
</feature>
<feature type="region of interest" description="Disordered" evidence="2">
    <location>
        <begin position="1715"/>
        <end position="1744"/>
    </location>
</feature>
<gene>
    <name evidence="5" type="ORF">SPSK_04792</name>
</gene>
<dbReference type="Gene3D" id="3.30.1520.10">
    <property type="entry name" value="Phox-like domain"/>
    <property type="match status" value="1"/>
</dbReference>
<accession>A0A0F2LT14</accession>
<dbReference type="PANTHER" id="PTHR23176:SF129">
    <property type="entry name" value="RHO GTPASE ACTIVATING PROTEIN AT 16F, ISOFORM E-RELATED"/>
    <property type="match status" value="1"/>
</dbReference>
<dbReference type="VEuPathDB" id="FungiDB:SPSK_04792"/>
<dbReference type="GO" id="GO:0005096">
    <property type="term" value="F:GTPase activator activity"/>
    <property type="evidence" value="ECO:0007669"/>
    <property type="project" value="UniProtKB-KW"/>
</dbReference>
<proteinExistence type="predicted"/>
<dbReference type="GO" id="GO:0005938">
    <property type="term" value="C:cell cortex"/>
    <property type="evidence" value="ECO:0007669"/>
    <property type="project" value="UniProtKB-ARBA"/>
</dbReference>
<evidence type="ECO:0000256" key="1">
    <source>
        <dbReference type="ARBA" id="ARBA00022468"/>
    </source>
</evidence>
<feature type="region of interest" description="Disordered" evidence="2">
    <location>
        <begin position="1076"/>
        <end position="1099"/>
    </location>
</feature>
<feature type="compositionally biased region" description="Polar residues" evidence="2">
    <location>
        <begin position="248"/>
        <end position="257"/>
    </location>
</feature>
<evidence type="ECO:0000259" key="4">
    <source>
        <dbReference type="PROSITE" id="PS50238"/>
    </source>
</evidence>
<dbReference type="PANTHER" id="PTHR23176">
    <property type="entry name" value="RHO/RAC/CDC GTPASE-ACTIVATING PROTEIN"/>
    <property type="match status" value="1"/>
</dbReference>
<feature type="compositionally biased region" description="Polar residues" evidence="2">
    <location>
        <begin position="683"/>
        <end position="692"/>
    </location>
</feature>
<feature type="compositionally biased region" description="Polar residues" evidence="2">
    <location>
        <begin position="226"/>
        <end position="240"/>
    </location>
</feature>
<dbReference type="InterPro" id="IPR001849">
    <property type="entry name" value="PH_domain"/>
</dbReference>
<feature type="compositionally biased region" description="Acidic residues" evidence="2">
    <location>
        <begin position="621"/>
        <end position="634"/>
    </location>
</feature>
<feature type="region of interest" description="Disordered" evidence="2">
    <location>
        <begin position="1153"/>
        <end position="1270"/>
    </location>
</feature>
<feature type="region of interest" description="Disordered" evidence="2">
    <location>
        <begin position="519"/>
        <end position="726"/>
    </location>
</feature>
<feature type="compositionally biased region" description="Pro residues" evidence="2">
    <location>
        <begin position="787"/>
        <end position="811"/>
    </location>
</feature>
<dbReference type="InterPro" id="IPR000198">
    <property type="entry name" value="RhoGAP_dom"/>
</dbReference>
<keyword evidence="1" id="KW-0343">GTPase activation</keyword>
<feature type="compositionally biased region" description="Low complexity" evidence="2">
    <location>
        <begin position="1175"/>
        <end position="1186"/>
    </location>
</feature>
<feature type="region of interest" description="Disordered" evidence="2">
    <location>
        <begin position="742"/>
        <end position="851"/>
    </location>
</feature>
<feature type="compositionally biased region" description="Low complexity" evidence="2">
    <location>
        <begin position="1195"/>
        <end position="1214"/>
    </location>
</feature>
<feature type="region of interest" description="Disordered" evidence="2">
    <location>
        <begin position="1308"/>
        <end position="1345"/>
    </location>
</feature>
<sequence length="1744" mass="188418">MSQFPLDNGPGPIGSADYYKHQYEYQQRQPQQPSLQQQKQHQYQRQHQQPSHILPTLQSPIQRQDRSYYPQHQHQQHYGSLPASPSSPTLSSSSSFPVSASPSPSPSFTSSPTSYSRPSSDNNNTSSSYTNSSPGSSRAQTQRPSSSGAGRSALLQTSVNANSSISSRSQRKPAPSPLHTSTAISPPITSTPSGFSFPFPDSQQPNGNPRDTTTTSSQEPLDIPQIVTTGPESPQLQRDQSLGAEKTYFNSDSSGASTPVEEISNPIPAVSPRFPNDNRSVSDSAVTPKPLAGGTISSRAVMAGPSTATRAEAHGAPRNASIDSGVSALSTGSSARKNSTDSVTTHDIPSIIKAAGSAEAVIEHLLKEKQAQSQQNAQLWRLVDKQRAMILGLNKDLERALKDKEKYRKKVKEILPDHGRPPVLSAPENSSSKQPQQQQQNNRQDGSAPTATLPALSAGAINRVTSEDVPSSPVSVKDSPLQSPLHSPVDMALAPYPITPPADQPSVAAASVVGDILDPVESMPRPQDHALDNYDHDAEERAADNARHTANAANDIPINLSIPPSRSLPSKPPQVPPPQIPAASSDEGVSQFPPPPAPPPRKPPPAPLMLRDPRPNPTIPIDDEVLESDSDYDSLLEVTETSEKEKRGRRRTREEDDREREILAIQEAEMRSLSKKSKKSNSAHNTPKSAGQPTAAPDTVPPSLMLSQAALQQPNSLDGMLSDDGDITNNIVTVQRSLAAPLLSPGLPSSPRPMAGNAIPRSPMHSPPLSPRMVGNFGTAAGAAPLSPRPPRQPIPLPPNTPLQTPSPAPGEPLTLSSPKPLNIIKKSSDTASSGAPSSPSVKSVNSHEGPTERTRIFKGFVTEQFPDLLLPPNALPSIDIKVASSRMKPSRASLISLTQLEEDPVFTLAVFSRADGGELWRVEKDSASLAKLDQRLKQCPAFTARTPDRSLFSGHAPAKLDARRQALDNYLDELLNTQLDNSTAMDLCRYLSTNTLPPNADETGSTSAEVRKEAQANKAKIKFGDRPIKTGYLTKRGKNFGGWKARFFVLDGPHLKYYETPGGAHLGTIKLQNAQIGKQSQHGDTSSPARGGVSSNASDELDNQYRHAFLILEPKKKDPTALTKHVLCAESDHERDIWVDSLLRWIDYRDDGDEDDAPSVSGVPGTLDPDRPQSSNDSSRPNGSSATKKKLTQNKKQLQKQQQASAQQSQPQQSFGKDGLIGVSYDATQAGEIPHGVPGGRQRRNSQDSDAPQTMSSQSPYAISAPRDPQVISDSSAWVGRSMLGMGLVPPTVDEKKARKRSFFGFGAKNRTSTDGPSDSLFGDSNSGGPAGSGSGGGNSPHRQVFGAPLAEAVRYNSPVDVNVPLPAVVYRCIQYLEARNAVYEEGIFRLSGSNVLIKQLRERFNNESDVDLLNDKTYHDIHAVASLLKMYLRELPTTILTRDLHMQFLSVTEMPNHEEKLSALAELAKHLPQPNATLLKYLIAFLIRIINNSDRNKMTVRNVGIVFSPTLNIPAPVFALLLQNYEAVFGIEPEEYELPSPVSDEPHDRRPSLSSMSTGATIDPLPQRPSTSHAGESPHRQRLLDAIKNGGNGGRNTQTPPPVLMSSAGSQVQLRSTPTPPPMQPPPSFPLPKPAQQQQQRMTTYEPQYLSQQQGNSQVSLRPAYESGFVVPAGYDPMQVPAPNPVRNNPGYDRPLYEGSNNGGLAAYERNTRRESAILPSSPAINLNQQQGTRRPGPGNRY</sequence>
<organism evidence="5 6">
    <name type="scientific">Sporothrix schenckii 1099-18</name>
    <dbReference type="NCBI Taxonomy" id="1397361"/>
    <lineage>
        <taxon>Eukaryota</taxon>
        <taxon>Fungi</taxon>
        <taxon>Dikarya</taxon>
        <taxon>Ascomycota</taxon>
        <taxon>Pezizomycotina</taxon>
        <taxon>Sordariomycetes</taxon>
        <taxon>Sordariomycetidae</taxon>
        <taxon>Ophiostomatales</taxon>
        <taxon>Ophiostomataceae</taxon>
        <taxon>Sporothrix</taxon>
    </lineage>
</organism>
<feature type="compositionally biased region" description="Low complexity" evidence="2">
    <location>
        <begin position="467"/>
        <end position="480"/>
    </location>
</feature>
<feature type="compositionally biased region" description="Polar residues" evidence="2">
    <location>
        <begin position="1637"/>
        <end position="1660"/>
    </location>
</feature>
<dbReference type="SMART" id="SM00233">
    <property type="entry name" value="PH"/>
    <property type="match status" value="1"/>
</dbReference>
<dbReference type="InterPro" id="IPR008936">
    <property type="entry name" value="Rho_GTPase_activation_prot"/>
</dbReference>
<feature type="domain" description="Rho-GAP" evidence="4">
    <location>
        <begin position="1349"/>
        <end position="1540"/>
    </location>
</feature>
<feature type="compositionally biased region" description="Basic and acidic residues" evidence="2">
    <location>
        <begin position="526"/>
        <end position="547"/>
    </location>
</feature>
<dbReference type="CDD" id="cd06093">
    <property type="entry name" value="PX_domain"/>
    <property type="match status" value="1"/>
</dbReference>
<dbReference type="EMBL" id="AXCR01000012">
    <property type="protein sequence ID" value="KJR80633.1"/>
    <property type="molecule type" value="Genomic_DNA"/>
</dbReference>
<feature type="compositionally biased region" description="Polar residues" evidence="2">
    <location>
        <begin position="1609"/>
        <end position="1619"/>
    </location>
</feature>
<feature type="region of interest" description="Disordered" evidence="2">
    <location>
        <begin position="1"/>
        <end position="344"/>
    </location>
</feature>
<comment type="caution">
    <text evidence="5">The sequence shown here is derived from an EMBL/GenBank/DDBJ whole genome shotgun (WGS) entry which is preliminary data.</text>
</comment>
<feature type="compositionally biased region" description="Low complexity" evidence="2">
    <location>
        <begin position="429"/>
        <end position="444"/>
    </location>
</feature>
<reference evidence="5 6" key="1">
    <citation type="journal article" date="2014" name="BMC Genomics">
        <title>Comparative genomics of the major fungal agents of human and animal Sporotrichosis: Sporothrix schenckii and Sporothrix brasiliensis.</title>
        <authorList>
            <person name="Teixeira M.M."/>
            <person name="de Almeida L.G."/>
            <person name="Kubitschek-Barreira P."/>
            <person name="Alves F.L."/>
            <person name="Kioshima E.S."/>
            <person name="Abadio A.K."/>
            <person name="Fernandes L."/>
            <person name="Derengowski L.S."/>
            <person name="Ferreira K.S."/>
            <person name="Souza R.C."/>
            <person name="Ruiz J.C."/>
            <person name="de Andrade N.C."/>
            <person name="Paes H.C."/>
            <person name="Nicola A.M."/>
            <person name="Albuquerque P."/>
            <person name="Gerber A.L."/>
            <person name="Martins V.P."/>
            <person name="Peconick L.D."/>
            <person name="Neto A.V."/>
            <person name="Chaucanez C.B."/>
            <person name="Silva P.A."/>
            <person name="Cunha O.L."/>
            <person name="de Oliveira F.F."/>
            <person name="dos Santos T.C."/>
            <person name="Barros A.L."/>
            <person name="Soares M.A."/>
            <person name="de Oliveira L.M."/>
            <person name="Marini M.M."/>
            <person name="Villalobos-Duno H."/>
            <person name="Cunha M.M."/>
            <person name="de Hoog S."/>
            <person name="da Silveira J.F."/>
            <person name="Henrissat B."/>
            <person name="Nino-Vega G.A."/>
            <person name="Cisalpino P.S."/>
            <person name="Mora-Montes H.M."/>
            <person name="Almeida S.R."/>
            <person name="Stajich J.E."/>
            <person name="Lopes-Bezerra L.M."/>
            <person name="Vasconcelos A.T."/>
            <person name="Felipe M.S."/>
        </authorList>
    </citation>
    <scope>NUCLEOTIDE SEQUENCE [LARGE SCALE GENOMIC DNA]</scope>
    <source>
        <strain evidence="5 6">1099-18</strain>
    </source>
</reference>
<feature type="compositionally biased region" description="Pro residues" evidence="2">
    <location>
        <begin position="592"/>
        <end position="607"/>
    </location>
</feature>
<feature type="region of interest" description="Disordered" evidence="2">
    <location>
        <begin position="464"/>
        <end position="488"/>
    </location>
</feature>
<dbReference type="InterPro" id="IPR050729">
    <property type="entry name" value="Rho-GAP"/>
</dbReference>
<evidence type="ECO:0000313" key="5">
    <source>
        <dbReference type="EMBL" id="KJR80633.1"/>
    </source>
</evidence>
<feature type="compositionally biased region" description="Polar residues" evidence="2">
    <location>
        <begin position="139"/>
        <end position="157"/>
    </location>
</feature>
<dbReference type="Gene3D" id="2.30.29.30">
    <property type="entry name" value="Pleckstrin-homology domain (PH domain)/Phosphotyrosine-binding domain (PTB)"/>
    <property type="match status" value="1"/>
</dbReference>
<dbReference type="SUPFAM" id="SSF48350">
    <property type="entry name" value="GTPase activation domain, GAP"/>
    <property type="match status" value="1"/>
</dbReference>
<dbReference type="OrthoDB" id="185175at2759"/>
<feature type="compositionally biased region" description="Polar residues" evidence="2">
    <location>
        <begin position="206"/>
        <end position="219"/>
    </location>
</feature>
<feature type="compositionally biased region" description="Pro residues" evidence="2">
    <location>
        <begin position="570"/>
        <end position="580"/>
    </location>
</feature>
<dbReference type="GeneID" id="27666834"/>
<feature type="compositionally biased region" description="Polar residues" evidence="2">
    <location>
        <begin position="321"/>
        <end position="344"/>
    </location>
</feature>
<dbReference type="InterPro" id="IPR011993">
    <property type="entry name" value="PH-like_dom_sf"/>
</dbReference>
<feature type="compositionally biased region" description="Polar residues" evidence="2">
    <location>
        <begin position="1725"/>
        <end position="1735"/>
    </location>
</feature>
<feature type="compositionally biased region" description="Low complexity" evidence="2">
    <location>
        <begin position="830"/>
        <end position="845"/>
    </location>
</feature>
<feature type="compositionally biased region" description="Gly residues" evidence="2">
    <location>
        <begin position="1330"/>
        <end position="1340"/>
    </location>
</feature>
<dbReference type="SMART" id="SM00324">
    <property type="entry name" value="RhoGAP"/>
    <property type="match status" value="1"/>
</dbReference>
<feature type="compositionally biased region" description="Polar residues" evidence="2">
    <location>
        <begin position="705"/>
        <end position="716"/>
    </location>
</feature>
<feature type="region of interest" description="Disordered" evidence="2">
    <location>
        <begin position="412"/>
        <end position="452"/>
    </location>
</feature>
<dbReference type="Gene3D" id="1.10.555.10">
    <property type="entry name" value="Rho GTPase activation protein"/>
    <property type="match status" value="1"/>
</dbReference>
<name>A0A0F2LT14_SPOSC</name>
<dbReference type="GO" id="GO:0007165">
    <property type="term" value="P:signal transduction"/>
    <property type="evidence" value="ECO:0007669"/>
    <property type="project" value="InterPro"/>
</dbReference>
<dbReference type="PROSITE" id="PS50238">
    <property type="entry name" value="RHOGAP"/>
    <property type="match status" value="1"/>
</dbReference>
<feature type="domain" description="PH" evidence="3">
    <location>
        <begin position="1027"/>
        <end position="1148"/>
    </location>
</feature>
<feature type="compositionally biased region" description="Basic and acidic residues" evidence="2">
    <location>
        <begin position="641"/>
        <end position="672"/>
    </location>
</feature>
<feature type="compositionally biased region" description="Low complexity" evidence="2">
    <location>
        <begin position="180"/>
        <end position="205"/>
    </location>
</feature>
<dbReference type="Proteomes" id="UP000033710">
    <property type="component" value="Unassembled WGS sequence"/>
</dbReference>
<feature type="compositionally biased region" description="Low complexity" evidence="2">
    <location>
        <begin position="158"/>
        <end position="168"/>
    </location>
</feature>
<evidence type="ECO:0000259" key="3">
    <source>
        <dbReference type="PROSITE" id="PS50003"/>
    </source>
</evidence>
<dbReference type="PROSITE" id="PS50003">
    <property type="entry name" value="PH_DOMAIN"/>
    <property type="match status" value="1"/>
</dbReference>
<dbReference type="SUPFAM" id="SSF50729">
    <property type="entry name" value="PH domain-like"/>
    <property type="match status" value="1"/>
</dbReference>
<feature type="compositionally biased region" description="Basic and acidic residues" evidence="2">
    <location>
        <begin position="1578"/>
        <end position="1587"/>
    </location>
</feature>